<keyword evidence="3" id="KW-1003">Cell membrane</keyword>
<protein>
    <recommendedName>
        <fullName evidence="10">Sulfate exporter family transporter</fullName>
    </recommendedName>
</protein>
<accession>A0ABP6RRJ2</accession>
<feature type="transmembrane region" description="Helical" evidence="7">
    <location>
        <begin position="117"/>
        <end position="138"/>
    </location>
</feature>
<comment type="caution">
    <text evidence="8">The sequence shown here is derived from an EMBL/GenBank/DDBJ whole genome shotgun (WGS) entry which is preliminary data.</text>
</comment>
<keyword evidence="4 7" id="KW-0812">Transmembrane</keyword>
<comment type="similarity">
    <text evidence="2">Belongs to the UPF0324 family.</text>
</comment>
<feature type="transmembrane region" description="Helical" evidence="7">
    <location>
        <begin position="174"/>
        <end position="202"/>
    </location>
</feature>
<keyword evidence="6 7" id="KW-0472">Membrane</keyword>
<organism evidence="8 9">
    <name type="scientific">Saccharopolyspora gregorii</name>
    <dbReference type="NCBI Taxonomy" id="33914"/>
    <lineage>
        <taxon>Bacteria</taxon>
        <taxon>Bacillati</taxon>
        <taxon>Actinomycetota</taxon>
        <taxon>Actinomycetes</taxon>
        <taxon>Pseudonocardiales</taxon>
        <taxon>Pseudonocardiaceae</taxon>
        <taxon>Saccharopolyspora</taxon>
    </lineage>
</organism>
<evidence type="ECO:0000256" key="7">
    <source>
        <dbReference type="SAM" id="Phobius"/>
    </source>
</evidence>
<sequence>MGSCAVDGYRARGWRVRLGGMRTSVELRAVWSERRSGVLVAAVGVLVAQLLSAWVPGVGVVTAAVVLGVLVGNLPGGTGAAGPGLAWVARAPLRAGVVLLGLQLAVGQVLGLGAATLGVVVAVVVVGVLGTVLIGRALGLPPGLSVLVAVGSSICGASAIAAVEGVVEREDEDVAAGVAMVTVFGTLLVVLVPLVGSAWGWVLRTWGGSRVAACTRSRRWSRRLLLLVRRRCRWRWW</sequence>
<feature type="transmembrane region" description="Helical" evidence="7">
    <location>
        <begin position="144"/>
        <end position="167"/>
    </location>
</feature>
<evidence type="ECO:0000256" key="3">
    <source>
        <dbReference type="ARBA" id="ARBA00022475"/>
    </source>
</evidence>
<evidence type="ECO:0000313" key="9">
    <source>
        <dbReference type="Proteomes" id="UP001500483"/>
    </source>
</evidence>
<evidence type="ECO:0000256" key="2">
    <source>
        <dbReference type="ARBA" id="ARBA00007977"/>
    </source>
</evidence>
<comment type="subcellular location">
    <subcellularLocation>
        <location evidence="1">Cell membrane</location>
        <topology evidence="1">Multi-pass membrane protein</topology>
    </subcellularLocation>
</comment>
<dbReference type="PANTHER" id="PTHR30106">
    <property type="entry name" value="INNER MEMBRANE PROTEIN YEIH-RELATED"/>
    <property type="match status" value="1"/>
</dbReference>
<feature type="transmembrane region" description="Helical" evidence="7">
    <location>
        <begin position="38"/>
        <end position="71"/>
    </location>
</feature>
<evidence type="ECO:0000256" key="4">
    <source>
        <dbReference type="ARBA" id="ARBA00022692"/>
    </source>
</evidence>
<dbReference type="InterPro" id="IPR018383">
    <property type="entry name" value="UPF0324_pro"/>
</dbReference>
<dbReference type="EMBL" id="BAAAYK010000038">
    <property type="protein sequence ID" value="GAA3358619.1"/>
    <property type="molecule type" value="Genomic_DNA"/>
</dbReference>
<reference evidence="9" key="1">
    <citation type="journal article" date="2019" name="Int. J. Syst. Evol. Microbiol.">
        <title>The Global Catalogue of Microorganisms (GCM) 10K type strain sequencing project: providing services to taxonomists for standard genome sequencing and annotation.</title>
        <authorList>
            <consortium name="The Broad Institute Genomics Platform"/>
            <consortium name="The Broad Institute Genome Sequencing Center for Infectious Disease"/>
            <person name="Wu L."/>
            <person name="Ma J."/>
        </authorList>
    </citation>
    <scope>NUCLEOTIDE SEQUENCE [LARGE SCALE GENOMIC DNA]</scope>
    <source>
        <strain evidence="9">JCM 9687</strain>
    </source>
</reference>
<keyword evidence="5 7" id="KW-1133">Transmembrane helix</keyword>
<name>A0ABP6RRJ2_9PSEU</name>
<dbReference type="PANTHER" id="PTHR30106:SF2">
    <property type="entry name" value="UPF0324 INNER MEMBRANE PROTEIN YEIH"/>
    <property type="match status" value="1"/>
</dbReference>
<evidence type="ECO:0000256" key="6">
    <source>
        <dbReference type="ARBA" id="ARBA00023136"/>
    </source>
</evidence>
<evidence type="ECO:0000256" key="5">
    <source>
        <dbReference type="ARBA" id="ARBA00022989"/>
    </source>
</evidence>
<gene>
    <name evidence="8" type="ORF">GCM10020366_31390</name>
</gene>
<dbReference type="Pfam" id="PF03601">
    <property type="entry name" value="Cons_hypoth698"/>
    <property type="match status" value="1"/>
</dbReference>
<evidence type="ECO:0000313" key="8">
    <source>
        <dbReference type="EMBL" id="GAA3358619.1"/>
    </source>
</evidence>
<dbReference type="Proteomes" id="UP001500483">
    <property type="component" value="Unassembled WGS sequence"/>
</dbReference>
<evidence type="ECO:0000256" key="1">
    <source>
        <dbReference type="ARBA" id="ARBA00004651"/>
    </source>
</evidence>
<keyword evidence="9" id="KW-1185">Reference proteome</keyword>
<evidence type="ECO:0008006" key="10">
    <source>
        <dbReference type="Google" id="ProtNLM"/>
    </source>
</evidence>
<proteinExistence type="inferred from homology"/>